<evidence type="ECO:0000256" key="3">
    <source>
        <dbReference type="SAM" id="MobiDB-lite"/>
    </source>
</evidence>
<evidence type="ECO:0000313" key="7">
    <source>
        <dbReference type="Proteomes" id="UP000313359"/>
    </source>
</evidence>
<dbReference type="SMART" id="SM00229">
    <property type="entry name" value="RasGEFN"/>
    <property type="match status" value="1"/>
</dbReference>
<feature type="domain" description="N-terminal Ras-GEF" evidence="5">
    <location>
        <begin position="547"/>
        <end position="672"/>
    </location>
</feature>
<dbReference type="OrthoDB" id="10254377at2759"/>
<evidence type="ECO:0000259" key="4">
    <source>
        <dbReference type="PROSITE" id="PS50009"/>
    </source>
</evidence>
<evidence type="ECO:0000313" key="6">
    <source>
        <dbReference type="EMBL" id="RPD63301.1"/>
    </source>
</evidence>
<feature type="region of interest" description="Disordered" evidence="3">
    <location>
        <begin position="1116"/>
        <end position="1196"/>
    </location>
</feature>
<name>A0A5C2SHY4_9APHY</name>
<feature type="compositionally biased region" description="Pro residues" evidence="3">
    <location>
        <begin position="409"/>
        <end position="420"/>
    </location>
</feature>
<organism evidence="6 7">
    <name type="scientific">Lentinus tigrinus ALCF2SS1-6</name>
    <dbReference type="NCBI Taxonomy" id="1328759"/>
    <lineage>
        <taxon>Eukaryota</taxon>
        <taxon>Fungi</taxon>
        <taxon>Dikarya</taxon>
        <taxon>Basidiomycota</taxon>
        <taxon>Agaricomycotina</taxon>
        <taxon>Agaricomycetes</taxon>
        <taxon>Polyporales</taxon>
        <taxon>Polyporaceae</taxon>
        <taxon>Lentinus</taxon>
    </lineage>
</organism>
<dbReference type="Pfam" id="PF00618">
    <property type="entry name" value="RasGEF_N"/>
    <property type="match status" value="1"/>
</dbReference>
<feature type="compositionally biased region" description="Low complexity" evidence="3">
    <location>
        <begin position="196"/>
        <end position="206"/>
    </location>
</feature>
<dbReference type="SMART" id="SM00147">
    <property type="entry name" value="RasGEF"/>
    <property type="match status" value="1"/>
</dbReference>
<feature type="compositionally biased region" description="Polar residues" evidence="3">
    <location>
        <begin position="1"/>
        <end position="10"/>
    </location>
</feature>
<feature type="compositionally biased region" description="Low complexity" evidence="3">
    <location>
        <begin position="1468"/>
        <end position="1484"/>
    </location>
</feature>
<reference evidence="6" key="1">
    <citation type="journal article" date="2018" name="Genome Biol. Evol.">
        <title>Genomics and development of Lentinus tigrinus, a white-rot wood-decaying mushroom with dimorphic fruiting bodies.</title>
        <authorList>
            <person name="Wu B."/>
            <person name="Xu Z."/>
            <person name="Knudson A."/>
            <person name="Carlson A."/>
            <person name="Chen N."/>
            <person name="Kovaka S."/>
            <person name="LaButti K."/>
            <person name="Lipzen A."/>
            <person name="Pennachio C."/>
            <person name="Riley R."/>
            <person name="Schakwitz W."/>
            <person name="Umezawa K."/>
            <person name="Ohm R.A."/>
            <person name="Grigoriev I.V."/>
            <person name="Nagy L.G."/>
            <person name="Gibbons J."/>
            <person name="Hibbett D."/>
        </authorList>
    </citation>
    <scope>NUCLEOTIDE SEQUENCE [LARGE SCALE GENOMIC DNA]</scope>
    <source>
        <strain evidence="6">ALCF2SS1-6</strain>
    </source>
</reference>
<sequence length="1615" mass="175702">MQDMSPTQPNDPHDTPQGMIDSSSPPSATPASPPSALPRPATENSQLKFVPADEGEPPTFEPLPPEIANADIFLAPDGSFVETSSGAAARELKRRYDQYLGVGKDVRSPYAITAFVNQHGKQMYRVGHRELSAPAASGQDAEDRASTSLPPSAGTNNTNTLHMKRRSRMSVHAFLPVSVFKSGVGPASHPNTVFDASAASRSPPTSRRLRKTRSIPNGLSSSGTEGASAQPAPQPTGRPHAHSVSSADAFAPPITSPPQIVPDAPRATVGSSSDFFADVMSWSSVPTSPFASSSSSLPFRHQAPTSSPPSSHARAEVIANPFGRGVSFESPSWRSPAHLSSPPVLREMQSFESGLTARADYLPRMSRISRLSLTGTSSASDDDPRNLTPPPGSATPPVSSSASSIHSVPPIPESPNPPPDNLAATTLHSRYSTALFDVLQTYRGLPTLDKLVSTPGETTIRLSLRAEDSAAPRDDPRFVIWAEVATDGDSYDELAGSSTTDLSSANSQAAARRRAGKERVQTLQNIYAMQPPPENPSPSTPAYPRETKKMLVAATIERWIAQLTSELNYDELLIFFLTYRTYISAVDLGHLLICRFHWALGETTTSRDEMVRKIVRVRTFTAIRYWLLTFFDVDFVPNRELRTLFAEWLNSLRRDPILTKHRDALKIVRQLRKVILDCKDAHMRKLNRAARKSVDRRRSADPQLANFADTMPPRPSVDSQARSFNDPEDFDIDFDFEDVVSSPSQDFGSNGMPSNALDLVMMRQPLHMSILQYGKQNQSAASGAAAHPNVAITPYPHSTISRVFVNTIGRLGRWKRVLNSRGAVQASMTVGVDVSAFDVEANETGDLLLVKGGVEQYLRMVESQMNVSMERPSTNTMSTAATAVASPPAKLPPLPQSPRSPSSMVRVPAAEGLSPPPARIVEDEEPAELPPPPSYEDTEAEPRPSMSSYSSTDNESLRSVPVAARPMAYRPHPDLDIVSIDDLDLSDLSSDENIEVSPPPGLGLKKAARKLPTRRDFEFVRQSMSSVSSMGIRTRESMLSRSSIVSSSSEVEAEGEDGEMGGPIQAWQLNAILDSLSDDGESGDVEAALRRLEGQINQDKVKEKQSKVDQWIQSMHHRQAGQFSRESTGSLSDEEDYGQVERRRFSEDSAQDISIGMSATSPQLSSRSSIASMSRVPSASTSTAPLPSTSATSPEQQQLSLDMLQVSGGQSDPAFSDGDALTPLTEARPLVEDAVPLEILQSRVPSRPSTSAGSPAQDGLTPQPSAGLPPPPSVPLKRHHSFVLNYRAETLMQHLSMIDRELFLGINFEELITPHAVGNAEDANILDWSHFLRERARLKAEGRGGSKTSALTAVRGRFNLVANFVLSEIVLTHPSERAIVINKFIRLAWKAYLMKNFTALVAIIAGLRSEWVAKAKQQAFSKIGTWEARMLRDLTDWTASAGDFKHIRQTVDSLVEARSSTQDSSMKSTDGSAATTRSRAASDSKPPSDPTCIPFFGVYLAQLHHYSSLPDLIDPTAPHEPVGIDPETNTFESLAHPEVFSTLAPLPASMQLEPLINVHKQRLIAGVVKSLVAGQHLAAKVQYPLDKKIFQKCLKLRGLDGDTLERALMLYTENK</sequence>
<feature type="region of interest" description="Disordered" evidence="3">
    <location>
        <begin position="1458"/>
        <end position="1488"/>
    </location>
</feature>
<feature type="region of interest" description="Disordered" evidence="3">
    <location>
        <begin position="493"/>
        <end position="515"/>
    </location>
</feature>
<dbReference type="InterPro" id="IPR023578">
    <property type="entry name" value="Ras_GEF_dom_sf"/>
</dbReference>
<feature type="compositionally biased region" description="Low complexity" evidence="3">
    <location>
        <begin position="872"/>
        <end position="888"/>
    </location>
</feature>
<dbReference type="Gene3D" id="1.10.840.10">
    <property type="entry name" value="Ras guanine-nucleotide exchange factors catalytic domain"/>
    <property type="match status" value="1"/>
</dbReference>
<dbReference type="InterPro" id="IPR008937">
    <property type="entry name" value="Ras-like_GEF"/>
</dbReference>
<protein>
    <submittedName>
        <fullName evidence="6">Ras GEF</fullName>
    </submittedName>
</protein>
<dbReference type="InterPro" id="IPR036964">
    <property type="entry name" value="RASGEF_cat_dom_sf"/>
</dbReference>
<feature type="compositionally biased region" description="Polar residues" evidence="3">
    <location>
        <begin position="945"/>
        <end position="954"/>
    </location>
</feature>
<dbReference type="SUPFAM" id="SSF48366">
    <property type="entry name" value="Ras GEF"/>
    <property type="match status" value="1"/>
</dbReference>
<feature type="compositionally biased region" description="Polar residues" evidence="3">
    <location>
        <begin position="1458"/>
        <end position="1467"/>
    </location>
</feature>
<evidence type="ECO:0000259" key="5">
    <source>
        <dbReference type="PROSITE" id="PS50212"/>
    </source>
</evidence>
<dbReference type="GO" id="GO:0005886">
    <property type="term" value="C:plasma membrane"/>
    <property type="evidence" value="ECO:0007669"/>
    <property type="project" value="TreeGrafter"/>
</dbReference>
<dbReference type="InterPro" id="IPR001895">
    <property type="entry name" value="RASGEF_cat_dom"/>
</dbReference>
<keyword evidence="1 2" id="KW-0344">Guanine-nucleotide releasing factor</keyword>
<dbReference type="Pfam" id="PF00617">
    <property type="entry name" value="RasGEF"/>
    <property type="match status" value="1"/>
</dbReference>
<feature type="region of interest" description="Disordered" evidence="3">
    <location>
        <begin position="1"/>
        <end position="69"/>
    </location>
</feature>
<feature type="region of interest" description="Disordered" evidence="3">
    <location>
        <begin position="372"/>
        <end position="424"/>
    </location>
</feature>
<dbReference type="PROSITE" id="PS50009">
    <property type="entry name" value="RASGEF_CAT"/>
    <property type="match status" value="1"/>
</dbReference>
<feature type="compositionally biased region" description="Low complexity" evidence="3">
    <location>
        <begin position="395"/>
        <end position="408"/>
    </location>
</feature>
<feature type="compositionally biased region" description="Pro residues" evidence="3">
    <location>
        <begin position="27"/>
        <end position="37"/>
    </location>
</feature>
<dbReference type="GO" id="GO:0007265">
    <property type="term" value="P:Ras protein signal transduction"/>
    <property type="evidence" value="ECO:0007669"/>
    <property type="project" value="TreeGrafter"/>
</dbReference>
<dbReference type="PROSITE" id="PS50212">
    <property type="entry name" value="RASGEF_NTER"/>
    <property type="match status" value="1"/>
</dbReference>
<dbReference type="PANTHER" id="PTHR23113:SF363">
    <property type="entry name" value="PROTEIN SON OF SEVENLESS"/>
    <property type="match status" value="1"/>
</dbReference>
<feature type="compositionally biased region" description="Low complexity" evidence="3">
    <location>
        <begin position="899"/>
        <end position="908"/>
    </location>
</feature>
<feature type="region of interest" description="Disordered" evidence="3">
    <location>
        <begin position="291"/>
        <end position="313"/>
    </location>
</feature>
<feature type="compositionally biased region" description="Pro residues" evidence="3">
    <location>
        <begin position="889"/>
        <end position="898"/>
    </location>
</feature>
<feature type="domain" description="Ras-GEF" evidence="4">
    <location>
        <begin position="1287"/>
        <end position="1613"/>
    </location>
</feature>
<dbReference type="EMBL" id="ML122256">
    <property type="protein sequence ID" value="RPD63301.1"/>
    <property type="molecule type" value="Genomic_DNA"/>
</dbReference>
<accession>A0A5C2SHY4</accession>
<dbReference type="Proteomes" id="UP000313359">
    <property type="component" value="Unassembled WGS sequence"/>
</dbReference>
<evidence type="ECO:0000256" key="2">
    <source>
        <dbReference type="PROSITE-ProRule" id="PRU00168"/>
    </source>
</evidence>
<feature type="compositionally biased region" description="Polar residues" evidence="3">
    <location>
        <begin position="1243"/>
        <end position="1254"/>
    </location>
</feature>
<dbReference type="CDD" id="cd06224">
    <property type="entry name" value="REM"/>
    <property type="match status" value="1"/>
</dbReference>
<dbReference type="GO" id="GO:0005085">
    <property type="term" value="F:guanyl-nucleotide exchange factor activity"/>
    <property type="evidence" value="ECO:0007669"/>
    <property type="project" value="UniProtKB-KW"/>
</dbReference>
<feature type="compositionally biased region" description="Low complexity" evidence="3">
    <location>
        <begin position="1165"/>
        <end position="1194"/>
    </location>
</feature>
<feature type="region of interest" description="Disordered" evidence="3">
    <location>
        <begin position="690"/>
        <end position="722"/>
    </location>
</feature>
<dbReference type="InterPro" id="IPR000651">
    <property type="entry name" value="Ras-like_Gua-exchang_fac_N"/>
</dbReference>
<feature type="region of interest" description="Disordered" evidence="3">
    <location>
        <begin position="132"/>
        <end position="162"/>
    </location>
</feature>
<dbReference type="STRING" id="1328759.A0A5C2SHY4"/>
<gene>
    <name evidence="6" type="ORF">L227DRAFT_543146</name>
</gene>
<feature type="compositionally biased region" description="Polar residues" evidence="3">
    <location>
        <begin position="146"/>
        <end position="161"/>
    </location>
</feature>
<feature type="region of interest" description="Disordered" evidence="3">
    <location>
        <begin position="191"/>
        <end position="268"/>
    </location>
</feature>
<feature type="region of interest" description="Disordered" evidence="3">
    <location>
        <begin position="868"/>
        <end position="958"/>
    </location>
</feature>
<keyword evidence="7" id="KW-1185">Reference proteome</keyword>
<feature type="compositionally biased region" description="Polar residues" evidence="3">
    <location>
        <begin position="215"/>
        <end position="227"/>
    </location>
</feature>
<feature type="region of interest" description="Disordered" evidence="3">
    <location>
        <begin position="1241"/>
        <end position="1274"/>
    </location>
</feature>
<feature type="compositionally biased region" description="Polar residues" evidence="3">
    <location>
        <begin position="1121"/>
        <end position="1131"/>
    </location>
</feature>
<evidence type="ECO:0000256" key="1">
    <source>
        <dbReference type="ARBA" id="ARBA00022658"/>
    </source>
</evidence>
<dbReference type="PANTHER" id="PTHR23113">
    <property type="entry name" value="GUANINE NUCLEOTIDE EXCHANGE FACTOR"/>
    <property type="match status" value="1"/>
</dbReference>
<proteinExistence type="predicted"/>
<dbReference type="Gene3D" id="1.20.870.10">
    <property type="entry name" value="Son of sevenless (SoS) protein Chain: S domain 1"/>
    <property type="match status" value="1"/>
</dbReference>